<reference evidence="2 3" key="1">
    <citation type="journal article" date="2016" name="Front. Microbiol.">
        <title>Single-Cell (Meta-)Genomics of a Dimorphic Candidatus Thiomargarita nelsonii Reveals Genomic Plasticity.</title>
        <authorList>
            <person name="Flood B.E."/>
            <person name="Fliss P."/>
            <person name="Jones D.S."/>
            <person name="Dick G.J."/>
            <person name="Jain S."/>
            <person name="Kaster A.K."/>
            <person name="Winkel M."/>
            <person name="Mussmann M."/>
            <person name="Bailey J."/>
        </authorList>
    </citation>
    <scope>NUCLEOTIDE SEQUENCE [LARGE SCALE GENOMIC DNA]</scope>
    <source>
        <strain evidence="2">Hydrate Ridge</strain>
    </source>
</reference>
<name>A0A0A6P4E2_9GAMM</name>
<evidence type="ECO:0000313" key="3">
    <source>
        <dbReference type="Proteomes" id="UP000030428"/>
    </source>
</evidence>
<protein>
    <recommendedName>
        <fullName evidence="4">Secreted protein</fullName>
    </recommendedName>
</protein>
<proteinExistence type="predicted"/>
<dbReference type="AlphaFoldDB" id="A0A0A6P4E2"/>
<comment type="caution">
    <text evidence="2">The sequence shown here is derived from an EMBL/GenBank/DDBJ whole genome shotgun (WGS) entry which is preliminary data.</text>
</comment>
<dbReference type="EMBL" id="JSZA02000006">
    <property type="protein sequence ID" value="KHD05307.1"/>
    <property type="molecule type" value="Genomic_DNA"/>
</dbReference>
<evidence type="ECO:0000256" key="1">
    <source>
        <dbReference type="SAM" id="SignalP"/>
    </source>
</evidence>
<dbReference type="Proteomes" id="UP000030428">
    <property type="component" value="Unassembled WGS sequence"/>
</dbReference>
<feature type="chain" id="PRO_5002030422" description="Secreted protein" evidence="1">
    <location>
        <begin position="19"/>
        <end position="232"/>
    </location>
</feature>
<gene>
    <name evidence="2" type="ORF">PN36_02360</name>
</gene>
<organism evidence="2 3">
    <name type="scientific">Candidatus Thiomargarita nelsonii</name>
    <dbReference type="NCBI Taxonomy" id="1003181"/>
    <lineage>
        <taxon>Bacteria</taxon>
        <taxon>Pseudomonadati</taxon>
        <taxon>Pseudomonadota</taxon>
        <taxon>Gammaproteobacteria</taxon>
        <taxon>Thiotrichales</taxon>
        <taxon>Thiotrichaceae</taxon>
        <taxon>Thiomargarita</taxon>
    </lineage>
</organism>
<evidence type="ECO:0008006" key="4">
    <source>
        <dbReference type="Google" id="ProtNLM"/>
    </source>
</evidence>
<accession>A0A0A6P4E2</accession>
<sequence>MLRLPLIFLTTLISVAQAADMVVIHSDEIQLFPRGQLLDSQTAINLPADANITVVFSSGGVQSISGPYQGRLEDPLKNKGNKGDDTLVTSLADFLKTRETVRGILQLEKIWLIDISTQKRYFCIAPSERVILWRPESKSYTASRLLITHKKTGQKARLKWPAYQARLPWPRYLPITYGEIYTIALTTYSRTTSKELVLYQVPDSLPTNSHKVVWMVGRGCIPQANMLLAGLR</sequence>
<keyword evidence="1" id="KW-0732">Signal</keyword>
<evidence type="ECO:0000313" key="2">
    <source>
        <dbReference type="EMBL" id="KHD05307.1"/>
    </source>
</evidence>
<keyword evidence="3" id="KW-1185">Reference proteome</keyword>
<feature type="signal peptide" evidence="1">
    <location>
        <begin position="1"/>
        <end position="18"/>
    </location>
</feature>